<accession>A0A9W5F5D4</accession>
<evidence type="ECO:0000256" key="1">
    <source>
        <dbReference type="SAM" id="Phobius"/>
    </source>
</evidence>
<protein>
    <submittedName>
        <fullName evidence="2">Uncharacterized protein</fullName>
    </submittedName>
</protein>
<comment type="caution">
    <text evidence="2">The sequence shown here is derived from an EMBL/GenBank/DDBJ whole genome shotgun (WGS) entry which is preliminary data.</text>
</comment>
<evidence type="ECO:0000313" key="2">
    <source>
        <dbReference type="EMBL" id="CUX01522.1"/>
    </source>
</evidence>
<keyword evidence="3" id="KW-1185">Reference proteome</keyword>
<evidence type="ECO:0000313" key="3">
    <source>
        <dbReference type="Proteomes" id="UP000191933"/>
    </source>
</evidence>
<organism evidence="2 3">
    <name type="scientific">Agrobacterium genomosp. 2 str. CFBP 5494</name>
    <dbReference type="NCBI Taxonomy" id="1183436"/>
    <lineage>
        <taxon>Bacteria</taxon>
        <taxon>Pseudomonadati</taxon>
        <taxon>Pseudomonadota</taxon>
        <taxon>Alphaproteobacteria</taxon>
        <taxon>Hyphomicrobiales</taxon>
        <taxon>Rhizobiaceae</taxon>
        <taxon>Rhizobium/Agrobacterium group</taxon>
        <taxon>Agrobacterium</taxon>
        <taxon>Agrobacterium tumefaciens complex</taxon>
    </lineage>
</organism>
<keyword evidence="1" id="KW-1133">Transmembrane helix</keyword>
<name>A0A9W5F5D4_9HYPH</name>
<feature type="transmembrane region" description="Helical" evidence="1">
    <location>
        <begin position="23"/>
        <end position="44"/>
    </location>
</feature>
<dbReference type="Proteomes" id="UP000191933">
    <property type="component" value="Unassembled WGS sequence"/>
</dbReference>
<sequence length="219" mass="23983">MQNRACHLTPKCEVLMSNRLPDLAFAAAAAALGIGIVFVFRSMYLAEDILPFAQEMTLIFLGAVVTIILTAALLNRQTDLELRKEGRVIILQQQCDIYMACIEKVAEIVETARHDAKLIDELRVLSHKLAVVASAGVVSSFEQVLESLQSGFADGSLSDGDGEGVMNAVADLTIAMRSDVLHAAAFPSQNTERAVRLNSRRMEKLDDLERHLLVSTDTR</sequence>
<dbReference type="AlphaFoldDB" id="A0A9W5F5D4"/>
<feature type="transmembrane region" description="Helical" evidence="1">
    <location>
        <begin position="56"/>
        <end position="74"/>
    </location>
</feature>
<dbReference type="EMBL" id="FBVY01000039">
    <property type="protein sequence ID" value="CUX01522.1"/>
    <property type="molecule type" value="Genomic_DNA"/>
</dbReference>
<keyword evidence="1" id="KW-0812">Transmembrane</keyword>
<proteinExistence type="predicted"/>
<keyword evidence="1" id="KW-0472">Membrane</keyword>
<gene>
    <name evidence="2" type="ORF">AGR2A_pa10046</name>
</gene>
<reference evidence="2 3" key="1">
    <citation type="submission" date="2016-01" db="EMBL/GenBank/DDBJ databases">
        <authorList>
            <person name="Regsiter A."/>
            <person name="william w."/>
        </authorList>
    </citation>
    <scope>NUCLEOTIDE SEQUENCE [LARGE SCALE GENOMIC DNA]</scope>
    <source>
        <strain evidence="2 3">CFBP 5494</strain>
    </source>
</reference>